<protein>
    <recommendedName>
        <fullName evidence="4">sn-glycerol-3-phosphate-binding periplasmic protein UgpB</fullName>
    </recommendedName>
</protein>
<evidence type="ECO:0000256" key="5">
    <source>
        <dbReference type="ARBA" id="ARBA00022448"/>
    </source>
</evidence>
<evidence type="ECO:0000256" key="8">
    <source>
        <dbReference type="SAM" id="SignalP"/>
    </source>
</evidence>
<proteinExistence type="inferred from homology"/>
<keyword evidence="5" id="KW-0813">Transport</keyword>
<comment type="subunit">
    <text evidence="3">The complex is composed of two ATP-binding proteins (UgpC), two transmembrane proteins (UgpA and UgpE) and a solute-binding protein (UgpB).</text>
</comment>
<dbReference type="PANTHER" id="PTHR43649:SF31">
    <property type="entry name" value="SN-GLYCEROL-3-PHOSPHATE-BINDING PERIPLASMIC PROTEIN UGPB"/>
    <property type="match status" value="1"/>
</dbReference>
<feature type="chain" id="PRO_5002674491" description="sn-glycerol-3-phosphate-binding periplasmic protein UgpB" evidence="8">
    <location>
        <begin position="28"/>
        <end position="444"/>
    </location>
</feature>
<dbReference type="PANTHER" id="PTHR43649">
    <property type="entry name" value="ARABINOSE-BINDING PROTEIN-RELATED"/>
    <property type="match status" value="1"/>
</dbReference>
<sequence>MMKPFVRIGYILACCALLTVGSGRAWAKTDLIWWHSMPGALGAWIDDLANGFNSQNPDYRIVPKYQGSYDASMQAALAAHGQGKAPHMVQVFEVGTATMMAARDVIRPVYEVMAQAGLDFLDNAYLPAVQLYYSSLDGKLLSLPLNSSTPVLVVSRKALAQAGLPPGQVPTTWPEVETMARSLLKSGYECGFTSQWQSWILLENMSAWHDVPFASKQNGIGGIDIELKFNSPFHVHHVEKLASWVKDKVFVPIGRRDEALAKFLDGTCPMLLATSASYGELKASTNRDFAIGMLPYWPEIQWAPRNSIIGGATLWVMNGHPPGDYTGIAQFFQYLSTPEVQAASHQRTGYLPITRAAYSLSRRQGFYEGNPEAEMAIKQITLHWPTENSRGVRLGNFVAIRAVIDQQLDAIWAGKVTAQQGLDEAVRKGNELLKAFARDVTVKR</sequence>
<evidence type="ECO:0000256" key="2">
    <source>
        <dbReference type="ARBA" id="ARBA00008520"/>
    </source>
</evidence>
<comment type="subcellular location">
    <subcellularLocation>
        <location evidence="1">Periplasm</location>
    </subcellularLocation>
</comment>
<evidence type="ECO:0000256" key="1">
    <source>
        <dbReference type="ARBA" id="ARBA00004418"/>
    </source>
</evidence>
<comment type="function">
    <text evidence="7">Part of the ABC transporter complex UgpBAEC involved in sn-glycerol-3-phosphate (G3P) import. Binds G3P.</text>
</comment>
<dbReference type="SUPFAM" id="SSF53850">
    <property type="entry name" value="Periplasmic binding protein-like II"/>
    <property type="match status" value="1"/>
</dbReference>
<keyword evidence="6 8" id="KW-0732">Signal</keyword>
<dbReference type="Gene3D" id="3.40.190.10">
    <property type="entry name" value="Periplasmic binding protein-like II"/>
    <property type="match status" value="2"/>
</dbReference>
<dbReference type="RefSeq" id="WP_234016178.1">
    <property type="nucleotide sequence ID" value="NZ_CP027527.1"/>
</dbReference>
<evidence type="ECO:0000313" key="9">
    <source>
        <dbReference type="EMBL" id="CAM76003.1"/>
    </source>
</evidence>
<dbReference type="EMBL" id="CU459003">
    <property type="protein sequence ID" value="CAM76003.1"/>
    <property type="molecule type" value="Genomic_DNA"/>
</dbReference>
<gene>
    <name evidence="9" type="ORF">MGR_3331</name>
</gene>
<evidence type="ECO:0000256" key="7">
    <source>
        <dbReference type="ARBA" id="ARBA00034473"/>
    </source>
</evidence>
<organism evidence="9">
    <name type="scientific">Magnetospirillum gryphiswaldense</name>
    <dbReference type="NCBI Taxonomy" id="55518"/>
    <lineage>
        <taxon>Bacteria</taxon>
        <taxon>Pseudomonadati</taxon>
        <taxon>Pseudomonadota</taxon>
        <taxon>Alphaproteobacteria</taxon>
        <taxon>Rhodospirillales</taxon>
        <taxon>Rhodospirillaceae</taxon>
        <taxon>Magnetospirillum</taxon>
    </lineage>
</organism>
<dbReference type="InterPro" id="IPR006059">
    <property type="entry name" value="SBP"/>
</dbReference>
<evidence type="ECO:0000256" key="6">
    <source>
        <dbReference type="ARBA" id="ARBA00022729"/>
    </source>
</evidence>
<dbReference type="AlphaFoldDB" id="A4TZE6"/>
<dbReference type="GO" id="GO:0042597">
    <property type="term" value="C:periplasmic space"/>
    <property type="evidence" value="ECO:0007669"/>
    <property type="project" value="UniProtKB-SubCell"/>
</dbReference>
<name>A4TZE6_9PROT</name>
<dbReference type="Pfam" id="PF13416">
    <property type="entry name" value="SBP_bac_8"/>
    <property type="match status" value="1"/>
</dbReference>
<reference evidence="9" key="1">
    <citation type="journal article" date="2007" name="J. Bacteriol.">
        <title>Comparative genome analysis of four magnetotactic bacteria reveals a complex set of group-specific genes implicated in magnetosome biomineralization and function.</title>
        <authorList>
            <person name="Richter M."/>
            <person name="Kube M."/>
            <person name="Bazylinski D.A."/>
            <person name="Lombardot T."/>
            <person name="Gloeckner F.O."/>
            <person name="Reinhardt R."/>
            <person name="Schueler D."/>
        </authorList>
    </citation>
    <scope>NUCLEOTIDE SEQUENCE</scope>
    <source>
        <strain evidence="9">MSR-1</strain>
    </source>
</reference>
<feature type="signal peptide" evidence="8">
    <location>
        <begin position="1"/>
        <end position="27"/>
    </location>
</feature>
<evidence type="ECO:0000256" key="4">
    <source>
        <dbReference type="ARBA" id="ARBA00017470"/>
    </source>
</evidence>
<accession>A4TZE6</accession>
<evidence type="ECO:0000256" key="3">
    <source>
        <dbReference type="ARBA" id="ARBA00011557"/>
    </source>
</evidence>
<dbReference type="InterPro" id="IPR050490">
    <property type="entry name" value="Bact_solute-bd_prot1"/>
</dbReference>
<comment type="similarity">
    <text evidence="2">Belongs to the bacterial solute-binding protein 1 family.</text>
</comment>
<dbReference type="NCBIfam" id="NF008211">
    <property type="entry name" value="PRK10974.1"/>
    <property type="match status" value="1"/>
</dbReference>